<comment type="similarity">
    <text evidence="4">Belongs to the G-protein coupled receptor 1 family.</text>
</comment>
<feature type="transmembrane region" description="Helical" evidence="20">
    <location>
        <begin position="118"/>
        <end position="136"/>
    </location>
</feature>
<dbReference type="GO" id="GO:0007264">
    <property type="term" value="P:small GTPase-mediated signal transduction"/>
    <property type="evidence" value="ECO:0007669"/>
    <property type="project" value="InterPro"/>
</dbReference>
<comment type="function">
    <text evidence="19">Regulates a signal transduction pathway linking plasma membrane receptors to the assembly of focal adhesions and actin stress fibers.</text>
</comment>
<keyword evidence="8 20" id="KW-0812">Transmembrane</keyword>
<evidence type="ECO:0000256" key="2">
    <source>
        <dbReference type="ARBA" id="ARBA00004651"/>
    </source>
</evidence>
<keyword evidence="6" id="KW-0488">Methylation</keyword>
<dbReference type="PROSITE" id="PS51420">
    <property type="entry name" value="RHO"/>
    <property type="match status" value="1"/>
</dbReference>
<dbReference type="Gene3D" id="3.40.50.300">
    <property type="entry name" value="P-loop containing nucleotide triphosphate hydrolases"/>
    <property type="match status" value="1"/>
</dbReference>
<dbReference type="PROSITE" id="PS51421">
    <property type="entry name" value="RAS"/>
    <property type="match status" value="1"/>
</dbReference>
<evidence type="ECO:0000256" key="6">
    <source>
        <dbReference type="ARBA" id="ARBA00022481"/>
    </source>
</evidence>
<dbReference type="InterPro" id="IPR017452">
    <property type="entry name" value="GPCR_Rhodpsn_7TM"/>
</dbReference>
<feature type="transmembrane region" description="Helical" evidence="20">
    <location>
        <begin position="259"/>
        <end position="284"/>
    </location>
</feature>
<evidence type="ECO:0000256" key="13">
    <source>
        <dbReference type="ARBA" id="ARBA00023136"/>
    </source>
</evidence>
<evidence type="ECO:0000313" key="23">
    <source>
        <dbReference type="Proteomes" id="UP001274896"/>
    </source>
</evidence>
<protein>
    <recommendedName>
        <fullName evidence="21">G-protein coupled receptors family 1 profile domain-containing protein</fullName>
    </recommendedName>
</protein>
<evidence type="ECO:0000256" key="11">
    <source>
        <dbReference type="ARBA" id="ARBA00023040"/>
    </source>
</evidence>
<feature type="domain" description="G-protein coupled receptors family 1 profile" evidence="21">
    <location>
        <begin position="50"/>
        <end position="274"/>
    </location>
</feature>
<evidence type="ECO:0000256" key="12">
    <source>
        <dbReference type="ARBA" id="ARBA00023134"/>
    </source>
</evidence>
<dbReference type="InterPro" id="IPR004072">
    <property type="entry name" value="Vmron_rcpt_1"/>
</dbReference>
<dbReference type="CDD" id="cd01870">
    <property type="entry name" value="RhoA_like"/>
    <property type="match status" value="1"/>
</dbReference>
<keyword evidence="18" id="KW-0636">Prenylation</keyword>
<name>A0AAE0Q2F8_9TELE</name>
<keyword evidence="23" id="KW-1185">Reference proteome</keyword>
<evidence type="ECO:0000256" key="15">
    <source>
        <dbReference type="ARBA" id="ARBA00023180"/>
    </source>
</evidence>
<keyword evidence="7" id="KW-0589">Pheromone response</keyword>
<keyword evidence="9" id="KW-0547">Nucleotide-binding</keyword>
<dbReference type="NCBIfam" id="TIGR00231">
    <property type="entry name" value="small_GTP"/>
    <property type="match status" value="1"/>
</dbReference>
<keyword evidence="10 20" id="KW-1133">Transmembrane helix</keyword>
<feature type="transmembrane region" description="Helical" evidence="20">
    <location>
        <begin position="75"/>
        <end position="98"/>
    </location>
</feature>
<feature type="transmembrane region" description="Helical" evidence="20">
    <location>
        <begin position="40"/>
        <end position="63"/>
    </location>
</feature>
<organism evidence="22 23">
    <name type="scientific">Hemibagrus guttatus</name>
    <dbReference type="NCBI Taxonomy" id="175788"/>
    <lineage>
        <taxon>Eukaryota</taxon>
        <taxon>Metazoa</taxon>
        <taxon>Chordata</taxon>
        <taxon>Craniata</taxon>
        <taxon>Vertebrata</taxon>
        <taxon>Euteleostomi</taxon>
        <taxon>Actinopterygii</taxon>
        <taxon>Neopterygii</taxon>
        <taxon>Teleostei</taxon>
        <taxon>Ostariophysi</taxon>
        <taxon>Siluriformes</taxon>
        <taxon>Bagridae</taxon>
        <taxon>Hemibagrus</taxon>
    </lineage>
</organism>
<accession>A0AAE0Q2F8</accession>
<dbReference type="FunFam" id="3.40.50.300:FF:000095">
    <property type="entry name" value="Rho-related GTP-binding protein RhoC"/>
    <property type="match status" value="1"/>
</dbReference>
<evidence type="ECO:0000256" key="8">
    <source>
        <dbReference type="ARBA" id="ARBA00022692"/>
    </source>
</evidence>
<evidence type="ECO:0000259" key="21">
    <source>
        <dbReference type="PROSITE" id="PS50262"/>
    </source>
</evidence>
<evidence type="ECO:0000256" key="5">
    <source>
        <dbReference type="ARBA" id="ARBA00022475"/>
    </source>
</evidence>
<evidence type="ECO:0000256" key="18">
    <source>
        <dbReference type="ARBA" id="ARBA00023289"/>
    </source>
</evidence>
<dbReference type="AlphaFoldDB" id="A0AAE0Q2F8"/>
<evidence type="ECO:0000256" key="4">
    <source>
        <dbReference type="ARBA" id="ARBA00010663"/>
    </source>
</evidence>
<dbReference type="SMART" id="SM00175">
    <property type="entry name" value="RAB"/>
    <property type="match status" value="1"/>
</dbReference>
<dbReference type="SUPFAM" id="SSF52540">
    <property type="entry name" value="P-loop containing nucleoside triphosphate hydrolases"/>
    <property type="match status" value="1"/>
</dbReference>
<keyword evidence="17" id="KW-0449">Lipoprotein</keyword>
<proteinExistence type="inferred from homology"/>
<evidence type="ECO:0000256" key="17">
    <source>
        <dbReference type="ARBA" id="ARBA00023288"/>
    </source>
</evidence>
<evidence type="ECO:0000256" key="3">
    <source>
        <dbReference type="ARBA" id="ARBA00010142"/>
    </source>
</evidence>
<dbReference type="GO" id="GO:0019236">
    <property type="term" value="P:response to pheromone"/>
    <property type="evidence" value="ECO:0007669"/>
    <property type="project" value="UniProtKB-KW"/>
</dbReference>
<keyword evidence="15" id="KW-0325">Glycoprotein</keyword>
<reference evidence="22" key="1">
    <citation type="submission" date="2023-06" db="EMBL/GenBank/DDBJ databases">
        <title>Male Hemibagrus guttatus genome.</title>
        <authorList>
            <person name="Bian C."/>
        </authorList>
    </citation>
    <scope>NUCLEOTIDE SEQUENCE</scope>
    <source>
        <strain evidence="22">Male_cb2023</strain>
        <tissue evidence="22">Muscle</tissue>
    </source>
</reference>
<evidence type="ECO:0000256" key="10">
    <source>
        <dbReference type="ARBA" id="ARBA00022989"/>
    </source>
</evidence>
<dbReference type="Proteomes" id="UP001274896">
    <property type="component" value="Unassembled WGS sequence"/>
</dbReference>
<dbReference type="PANTHER" id="PTHR24072">
    <property type="entry name" value="RHO FAMILY GTPASE"/>
    <property type="match status" value="1"/>
</dbReference>
<evidence type="ECO:0000256" key="7">
    <source>
        <dbReference type="ARBA" id="ARBA00022507"/>
    </source>
</evidence>
<comment type="subcellular location">
    <subcellularLocation>
        <location evidence="1">Cell membrane</location>
        <topology evidence="1">Lipid-anchor</topology>
        <orientation evidence="1">Cytoplasmic side</orientation>
    </subcellularLocation>
    <subcellularLocation>
        <location evidence="2">Cell membrane</location>
        <topology evidence="2">Multi-pass membrane protein</topology>
    </subcellularLocation>
</comment>
<dbReference type="SUPFAM" id="SSF81321">
    <property type="entry name" value="Family A G protein-coupled receptor-like"/>
    <property type="match status" value="1"/>
</dbReference>
<keyword evidence="13 20" id="KW-0472">Membrane</keyword>
<comment type="similarity">
    <text evidence="3">Belongs to the small GTPase superfamily. Rho family.</text>
</comment>
<keyword evidence="14" id="KW-0675">Receptor</keyword>
<dbReference type="GO" id="GO:0005525">
    <property type="term" value="F:GTP binding"/>
    <property type="evidence" value="ECO:0007669"/>
    <property type="project" value="UniProtKB-KW"/>
</dbReference>
<keyword evidence="12" id="KW-0342">GTP-binding</keyword>
<evidence type="ECO:0000313" key="22">
    <source>
        <dbReference type="EMBL" id="KAK3512488.1"/>
    </source>
</evidence>
<comment type="caution">
    <text evidence="22">The sequence shown here is derived from an EMBL/GenBank/DDBJ whole genome shotgun (WGS) entry which is preliminary data.</text>
</comment>
<evidence type="ECO:0000256" key="19">
    <source>
        <dbReference type="ARBA" id="ARBA00057048"/>
    </source>
</evidence>
<dbReference type="PRINTS" id="PR00449">
    <property type="entry name" value="RASTRNSFRMNG"/>
</dbReference>
<dbReference type="InterPro" id="IPR003578">
    <property type="entry name" value="Small_GTPase_Rho"/>
</dbReference>
<evidence type="ECO:0000256" key="1">
    <source>
        <dbReference type="ARBA" id="ARBA00004342"/>
    </source>
</evidence>
<dbReference type="PROSITE" id="PS51419">
    <property type="entry name" value="RAB"/>
    <property type="match status" value="1"/>
</dbReference>
<evidence type="ECO:0000256" key="9">
    <source>
        <dbReference type="ARBA" id="ARBA00022741"/>
    </source>
</evidence>
<keyword evidence="11" id="KW-0297">G-protein coupled receptor</keyword>
<gene>
    <name evidence="22" type="ORF">QTP70_014627</name>
</gene>
<dbReference type="InterPro" id="IPR027417">
    <property type="entry name" value="P-loop_NTPase"/>
</dbReference>
<dbReference type="SMART" id="SM00174">
    <property type="entry name" value="RHO"/>
    <property type="match status" value="1"/>
</dbReference>
<dbReference type="Pfam" id="PF00071">
    <property type="entry name" value="Ras"/>
    <property type="match status" value="1"/>
</dbReference>
<dbReference type="InterPro" id="IPR001806">
    <property type="entry name" value="Small_GTPase"/>
</dbReference>
<dbReference type="GO" id="GO:0003924">
    <property type="term" value="F:GTPase activity"/>
    <property type="evidence" value="ECO:0007669"/>
    <property type="project" value="InterPro"/>
</dbReference>
<dbReference type="Gene3D" id="1.20.1070.10">
    <property type="entry name" value="Rhodopsin 7-helix transmembrane proteins"/>
    <property type="match status" value="1"/>
</dbReference>
<evidence type="ECO:0000256" key="20">
    <source>
        <dbReference type="SAM" id="Phobius"/>
    </source>
</evidence>
<feature type="transmembrane region" description="Helical" evidence="20">
    <location>
        <begin position="156"/>
        <end position="178"/>
    </location>
</feature>
<dbReference type="Pfam" id="PF03402">
    <property type="entry name" value="V1R"/>
    <property type="match status" value="1"/>
</dbReference>
<dbReference type="InterPro" id="IPR005225">
    <property type="entry name" value="Small_GTP-bd"/>
</dbReference>
<keyword evidence="16" id="KW-0807">Transducer</keyword>
<dbReference type="GO" id="GO:0005886">
    <property type="term" value="C:plasma membrane"/>
    <property type="evidence" value="ECO:0007669"/>
    <property type="project" value="UniProtKB-SubCell"/>
</dbReference>
<dbReference type="SMART" id="SM00173">
    <property type="entry name" value="RAS"/>
    <property type="match status" value="1"/>
</dbReference>
<evidence type="ECO:0000256" key="16">
    <source>
        <dbReference type="ARBA" id="ARBA00023224"/>
    </source>
</evidence>
<keyword evidence="5" id="KW-1003">Cell membrane</keyword>
<sequence length="489" mass="54442">MKTTNARVSRHKKLFQSRSHCVAQNPGSMDLCITIKGVSFLLQTGLGVLGNASVLMAYAHIAFVESHLQPVDRILAHLAFSNLLLLLTRGVPQTMVIFGLQNLLDDPGCKVVIYAYRIGRALAVCLTCMLSVFQALTIAPSAGPHLTKLKSHLSQLVLPTFIGLWLLNMIVCAAAPLFTMAPRNGTVPAFTLNLGFCHVNFQDNVSYVVNGAILSTRDFVFVATMLASSGYILVLLYKHSRQVRSIRRTQQGTSMEMRAAKTVVMLVVLYTMFFGIDNIIWIYMLTVAQVLCSSREMAAIRKKLVIVGDGACGKTCLLIVFSKDQFPEVYVPTVFENYVADIEVDGKQVELALWDTAGQEDYDRLRPLSYPDTDVILMCFSIDSPDSLENIPEKWTPEVKHFCPNVPIILVGNKKDLRNDEHTRRELAKMKQEPVKAEEGRDMANRIYAFGYMECSAKTKDGVREVFEMATRAALQARKGKKGTKCLLL</sequence>
<dbReference type="EMBL" id="JAUCMX010000023">
    <property type="protein sequence ID" value="KAK3512488.1"/>
    <property type="molecule type" value="Genomic_DNA"/>
</dbReference>
<dbReference type="PROSITE" id="PS50262">
    <property type="entry name" value="G_PROTEIN_RECEP_F1_2"/>
    <property type="match status" value="1"/>
</dbReference>
<dbReference type="GO" id="GO:0016503">
    <property type="term" value="F:pheromone receptor activity"/>
    <property type="evidence" value="ECO:0007669"/>
    <property type="project" value="InterPro"/>
</dbReference>
<evidence type="ECO:0000256" key="14">
    <source>
        <dbReference type="ARBA" id="ARBA00023170"/>
    </source>
</evidence>
<feature type="transmembrane region" description="Helical" evidence="20">
    <location>
        <begin position="219"/>
        <end position="238"/>
    </location>
</feature>